<evidence type="ECO:0000256" key="4">
    <source>
        <dbReference type="ARBA" id="ARBA00023089"/>
    </source>
</evidence>
<dbReference type="Proteomes" id="UP000634136">
    <property type="component" value="Unassembled WGS sequence"/>
</dbReference>
<feature type="compositionally biased region" description="Basic and acidic residues" evidence="6">
    <location>
        <begin position="1016"/>
        <end position="1033"/>
    </location>
</feature>
<dbReference type="InterPro" id="IPR012474">
    <property type="entry name" value="Frigida"/>
</dbReference>
<dbReference type="Pfam" id="PF07899">
    <property type="entry name" value="Frigida"/>
    <property type="match status" value="2"/>
</dbReference>
<feature type="compositionally biased region" description="Basic residues" evidence="6">
    <location>
        <begin position="1034"/>
        <end position="1048"/>
    </location>
</feature>
<dbReference type="Gene3D" id="1.10.287.1490">
    <property type="match status" value="1"/>
</dbReference>
<evidence type="ECO:0000256" key="1">
    <source>
        <dbReference type="ARBA" id="ARBA00008956"/>
    </source>
</evidence>
<keyword evidence="5" id="KW-0175">Coiled coil</keyword>
<accession>A0A834W478</accession>
<gene>
    <name evidence="7" type="ORF">G2W53_044272</name>
</gene>
<dbReference type="PANTHER" id="PTHR31791">
    <property type="entry name" value="FRIGIDA-LIKE PROTEIN 3-RELATED"/>
    <property type="match status" value="1"/>
</dbReference>
<proteinExistence type="inferred from homology"/>
<dbReference type="AlphaFoldDB" id="A0A834W478"/>
<evidence type="ECO:0000256" key="5">
    <source>
        <dbReference type="SAM" id="Coils"/>
    </source>
</evidence>
<dbReference type="GO" id="GO:0009908">
    <property type="term" value="P:flower development"/>
    <property type="evidence" value="ECO:0007669"/>
    <property type="project" value="UniProtKB-KW"/>
</dbReference>
<keyword evidence="4" id="KW-0287">Flowering</keyword>
<keyword evidence="2" id="KW-0217">Developmental protein</keyword>
<evidence type="ECO:0000256" key="2">
    <source>
        <dbReference type="ARBA" id="ARBA00022473"/>
    </source>
</evidence>
<keyword evidence="3" id="KW-0221">Differentiation</keyword>
<dbReference type="SUPFAM" id="SSF57997">
    <property type="entry name" value="Tropomyosin"/>
    <property type="match status" value="2"/>
</dbReference>
<organism evidence="7 8">
    <name type="scientific">Senna tora</name>
    <dbReference type="NCBI Taxonomy" id="362788"/>
    <lineage>
        <taxon>Eukaryota</taxon>
        <taxon>Viridiplantae</taxon>
        <taxon>Streptophyta</taxon>
        <taxon>Embryophyta</taxon>
        <taxon>Tracheophyta</taxon>
        <taxon>Spermatophyta</taxon>
        <taxon>Magnoliopsida</taxon>
        <taxon>eudicotyledons</taxon>
        <taxon>Gunneridae</taxon>
        <taxon>Pentapetalae</taxon>
        <taxon>rosids</taxon>
        <taxon>fabids</taxon>
        <taxon>Fabales</taxon>
        <taxon>Fabaceae</taxon>
        <taxon>Caesalpinioideae</taxon>
        <taxon>Cassia clade</taxon>
        <taxon>Senna</taxon>
    </lineage>
</organism>
<sequence>MEDISSNFQVAVMKLDNLGKAYDKLQSEASSFLLFSLQWKDLQEHFDSVSKSIGDRLENLYVRVKEVELKENQLSVTQERLDECSKLVDENEERLRLVQKSLHEYCKEADLYGKKLEEIKSLFLETSDDVSLKEKHLDSLKVLIQDHAEELDRKEKEWEVLQKSIADSSAQLKSKEEELSSVKKSIGECLTKIKTKESRLLSIEKNIEERSKELENKEKQLSYVQRQLRTYRQDIELKDREYGAITRSVEERNRELIVGEEKLQSIHKLIREREEQLWSRDEEYNRDQAMMIRDLDHLISERDEVLKSIQRNIEECNRDLGKKEKQLNFVEDLIKKRELEIKSKDKEFHEIQKNFKNDYAKRDGELKSIRKKIIQCDEELKTKEKALETIQKSMFGLSKELESERKIFDDLVAKEEELKSMQRIINEHVREHDSLNLQMKERSLELEISQKQFEERVTNIESKEKQFEEQVKKLELKEKQFEERVKELESKEKQFESLRKSFEAEKTLIEKSNILLPRVKTEQLDFIDDNCVKNRRNVLFLFIELLKKYELMCHEVSNALQASSDPAKLVLDAMQGFYPPDLSHRDIEEYDANIIRGCILLLDELKKSSPVISSHVKEESKKLASEWWENMSVANKDCLEVLCFLKFVATYELGSSFNANELQMLLHIISQHCQTSELRKALGIVETVPGDFVAKPLYADNQFSATTGGRNLQLLSNQQTNSPELMNNDILVDPQTSDPAKLVSATTIGRNLQLLSNHQTNASELTVEDILVDFQTSDPAKYVLDMIQNSIVSQSQKGEKGAILVGSHMSLLEQLVRISPDIKPHVREEAMKLAFELKAGMRASTENSMEVLGLLLFVFIYGLVSFFEEDEILQLFEIAAHQKQAVELFGTLGFADKISDFVQNLIHKQQPVEAVRFICAYKLADKFPPVDLLRAYVQNAKMASKRLCKKKSSEIKDKVRDEEVACLRTVMKCISDNNLESHNLPKEIQNRINELEKLKANSVGATATPGAASKVEVQEQPKQKKRSNEEVAKKHPAKPRSNNNKRPRTVASRPSVTPVFTPIYQPMFWPHHETLFLPDTRNYLCHSWPGPFF</sequence>
<feature type="coiled-coil region" evidence="5">
    <location>
        <begin position="411"/>
        <end position="505"/>
    </location>
</feature>
<comment type="caution">
    <text evidence="7">The sequence shown here is derived from an EMBL/GenBank/DDBJ whole genome shotgun (WGS) entry which is preliminary data.</text>
</comment>
<feature type="region of interest" description="Disordered" evidence="6">
    <location>
        <begin position="1004"/>
        <end position="1055"/>
    </location>
</feature>
<evidence type="ECO:0000256" key="6">
    <source>
        <dbReference type="SAM" id="MobiDB-lite"/>
    </source>
</evidence>
<dbReference type="PANTHER" id="PTHR31791:SF37">
    <property type="entry name" value="A_TM021B04.7 PROTEIN"/>
    <property type="match status" value="1"/>
</dbReference>
<dbReference type="EMBL" id="JAAIUW010000013">
    <property type="protein sequence ID" value="KAF7805161.1"/>
    <property type="molecule type" value="Genomic_DNA"/>
</dbReference>
<keyword evidence="8" id="KW-1185">Reference proteome</keyword>
<protein>
    <submittedName>
        <fullName evidence="7">FRIGIDA-like protein 5</fullName>
    </submittedName>
</protein>
<feature type="coiled-coil region" evidence="5">
    <location>
        <begin position="137"/>
        <end position="234"/>
    </location>
</feature>
<dbReference type="GO" id="GO:0030154">
    <property type="term" value="P:cell differentiation"/>
    <property type="evidence" value="ECO:0007669"/>
    <property type="project" value="UniProtKB-KW"/>
</dbReference>
<dbReference type="OrthoDB" id="343216at2759"/>
<evidence type="ECO:0000313" key="7">
    <source>
        <dbReference type="EMBL" id="KAF7805161.1"/>
    </source>
</evidence>
<reference evidence="7" key="1">
    <citation type="submission" date="2020-09" db="EMBL/GenBank/DDBJ databases">
        <title>Genome-Enabled Discovery of Anthraquinone Biosynthesis in Senna tora.</title>
        <authorList>
            <person name="Kang S.-H."/>
            <person name="Pandey R.P."/>
            <person name="Lee C.-M."/>
            <person name="Sim J.-S."/>
            <person name="Jeong J.-T."/>
            <person name="Choi B.-S."/>
            <person name="Jung M."/>
            <person name="Ginzburg D."/>
            <person name="Zhao K."/>
            <person name="Won S.Y."/>
            <person name="Oh T.-J."/>
            <person name="Yu Y."/>
            <person name="Kim N.-H."/>
            <person name="Lee O.R."/>
            <person name="Lee T.-H."/>
            <person name="Bashyal P."/>
            <person name="Kim T.-S."/>
            <person name="Lee W.-H."/>
            <person name="Kawkins C."/>
            <person name="Kim C.-K."/>
            <person name="Kim J.S."/>
            <person name="Ahn B.O."/>
            <person name="Rhee S.Y."/>
            <person name="Sohng J.K."/>
        </authorList>
    </citation>
    <scope>NUCLEOTIDE SEQUENCE</scope>
    <source>
        <tissue evidence="7">Leaf</tissue>
    </source>
</reference>
<evidence type="ECO:0000313" key="8">
    <source>
        <dbReference type="Proteomes" id="UP000634136"/>
    </source>
</evidence>
<feature type="coiled-coil region" evidence="5">
    <location>
        <begin position="306"/>
        <end position="333"/>
    </location>
</feature>
<evidence type="ECO:0000256" key="3">
    <source>
        <dbReference type="ARBA" id="ARBA00022782"/>
    </source>
</evidence>
<name>A0A834W478_9FABA</name>
<comment type="similarity">
    <text evidence="1">Belongs to the Frigida family.</text>
</comment>